<dbReference type="Pfam" id="PF03054">
    <property type="entry name" value="tRNA_Me_trans"/>
    <property type="match status" value="1"/>
</dbReference>
<name>A0A2S6EZA3_LEGPN</name>
<dbReference type="Pfam" id="PF20259">
    <property type="entry name" value="tRNA_Me_trans_M"/>
    <property type="match status" value="1"/>
</dbReference>
<evidence type="ECO:0000256" key="3">
    <source>
        <dbReference type="ARBA" id="ARBA00011949"/>
    </source>
</evidence>
<dbReference type="PANTHER" id="PTHR11933">
    <property type="entry name" value="TRNA 5-METHYLAMINOMETHYL-2-THIOURIDYLATE -METHYLTRANSFERASE"/>
    <property type="match status" value="1"/>
</dbReference>
<dbReference type="GO" id="GO:0103016">
    <property type="term" value="F:tRNA-uridine 2-sulfurtransferase activity"/>
    <property type="evidence" value="ECO:0007669"/>
    <property type="project" value="UniProtKB-EC"/>
</dbReference>
<dbReference type="Gene3D" id="2.30.30.280">
    <property type="entry name" value="Adenine nucleotide alpha hydrolases-like domains"/>
    <property type="match status" value="1"/>
</dbReference>
<evidence type="ECO:0000256" key="1">
    <source>
        <dbReference type="ARBA" id="ARBA00004496"/>
    </source>
</evidence>
<feature type="region of interest" description="Interaction with tRNA" evidence="14">
    <location>
        <begin position="145"/>
        <end position="147"/>
    </location>
</feature>
<dbReference type="CDD" id="cd01998">
    <property type="entry name" value="MnmA_TRMU-like"/>
    <property type="match status" value="1"/>
</dbReference>
<evidence type="ECO:0000256" key="5">
    <source>
        <dbReference type="ARBA" id="ARBA00022490"/>
    </source>
</evidence>
<dbReference type="InterPro" id="IPR004506">
    <property type="entry name" value="MnmA-like"/>
</dbReference>
<feature type="region of interest" description="Interaction with target base in tRNA" evidence="14">
    <location>
        <begin position="94"/>
        <end position="96"/>
    </location>
</feature>
<evidence type="ECO:0000256" key="2">
    <source>
        <dbReference type="ARBA" id="ARBA00006191"/>
    </source>
</evidence>
<feature type="region of interest" description="Interaction with tRNA" evidence="14">
    <location>
        <begin position="307"/>
        <end position="308"/>
    </location>
</feature>
<keyword evidence="11 14" id="KW-0694">RNA-binding</keyword>
<dbReference type="AlphaFoldDB" id="A0A2S6EZA3"/>
<proteinExistence type="inferred from homology"/>
<evidence type="ECO:0000256" key="9">
    <source>
        <dbReference type="ARBA" id="ARBA00022741"/>
    </source>
</evidence>
<dbReference type="HAMAP" id="MF_00144">
    <property type="entry name" value="tRNA_thiouridyl_MnmA"/>
    <property type="match status" value="1"/>
</dbReference>
<sequence>MKAKVIVGMSGGVDSSVAAWLLKEQGYQVEGLFMKNWEQDDHNDYCPAAKDLADAQAVCNQLRIPLHTVNFSKEYWDRVFAYFLNEYEKGRTPNPDVLCNKEIKFNAFLNHALTLGADYIATGHYAKNTIEGSIGYLFKAKDREKDQTYFLHAVEPEALAKTIFPIGDFTKPQIREFAKELGLVTHAKKDSTGICFIGEKRFKTFLNEFILAKPGEIKSTGGKTLGQHDGLMFYTLGQRQGLGIGGLQNSTDEPWYVVDKDITSNTLYVAQGSQHPMLYSQGLICGPIHWLADYQNHLPLTCFAKTRYRQTDQACMISPSDNNQHYVMFSSPQRAITPGQFIVFYEKNQCLGGATIEQIIR</sequence>
<dbReference type="GO" id="GO:0000049">
    <property type="term" value="F:tRNA binding"/>
    <property type="evidence" value="ECO:0007669"/>
    <property type="project" value="UniProtKB-KW"/>
</dbReference>
<dbReference type="Proteomes" id="UP000861567">
    <property type="component" value="Unassembled WGS sequence"/>
</dbReference>
<feature type="site" description="Interaction with tRNA" evidence="14">
    <location>
        <position position="340"/>
    </location>
</feature>
<dbReference type="OrthoDB" id="9800696at2"/>
<dbReference type="EMBL" id="DACSEI010000011">
    <property type="protein sequence ID" value="HAT1596169.1"/>
    <property type="molecule type" value="Genomic_DNA"/>
</dbReference>
<accession>A0A2S6EZA3</accession>
<dbReference type="GO" id="GO:0002143">
    <property type="term" value="P:tRNA wobble position uridine thiolation"/>
    <property type="evidence" value="ECO:0007669"/>
    <property type="project" value="TreeGrafter"/>
</dbReference>
<evidence type="ECO:0000256" key="10">
    <source>
        <dbReference type="ARBA" id="ARBA00022840"/>
    </source>
</evidence>
<comment type="caution">
    <text evidence="18">The sequence shown here is derived from an EMBL/GenBank/DDBJ whole genome shotgun (WGS) entry which is preliminary data.</text>
</comment>
<dbReference type="NCBIfam" id="TIGR00420">
    <property type="entry name" value="trmU"/>
    <property type="match status" value="1"/>
</dbReference>
<gene>
    <name evidence="14 17" type="primary">mnmA</name>
    <name evidence="18" type="ORF">C3928_06975</name>
    <name evidence="17" type="ORF">I8Y58_001391</name>
</gene>
<evidence type="ECO:0000259" key="16">
    <source>
        <dbReference type="Pfam" id="PF20259"/>
    </source>
</evidence>
<dbReference type="FunFam" id="2.30.30.280:FF:000001">
    <property type="entry name" value="tRNA-specific 2-thiouridylase MnmA"/>
    <property type="match status" value="1"/>
</dbReference>
<dbReference type="InterPro" id="IPR046884">
    <property type="entry name" value="MnmA-like_central"/>
</dbReference>
<reference evidence="17" key="1">
    <citation type="journal article" date="2018" name="Genome Biol.">
        <title>SKESA: strategic k-mer extension for scrupulous assemblies.</title>
        <authorList>
            <person name="Souvorov A."/>
            <person name="Agarwala R."/>
            <person name="Lipman D.J."/>
        </authorList>
    </citation>
    <scope>NUCLEOTIDE SEQUENCE</scope>
    <source>
        <strain evidence="17">D3612</strain>
    </source>
</reference>
<feature type="active site" description="Cysteine persulfide intermediate" evidence="14">
    <location>
        <position position="195"/>
    </location>
</feature>
<evidence type="ECO:0000256" key="13">
    <source>
        <dbReference type="ARBA" id="ARBA00051542"/>
    </source>
</evidence>
<dbReference type="EMBL" id="PQWY01000011">
    <property type="protein sequence ID" value="PPK30500.1"/>
    <property type="molecule type" value="Genomic_DNA"/>
</dbReference>
<dbReference type="Gene3D" id="3.40.50.620">
    <property type="entry name" value="HUPs"/>
    <property type="match status" value="1"/>
</dbReference>
<feature type="active site" description="Nucleophile" evidence="14">
    <location>
        <position position="99"/>
    </location>
</feature>
<keyword evidence="6 14" id="KW-0820">tRNA-binding</keyword>
<feature type="domain" description="tRNA-specific 2-thiouridylase MnmA-like central" evidence="16">
    <location>
        <begin position="203"/>
        <end position="271"/>
    </location>
</feature>
<evidence type="ECO:0000256" key="8">
    <source>
        <dbReference type="ARBA" id="ARBA00022694"/>
    </source>
</evidence>
<feature type="domain" description="tRNA-specific 2-thiouridylase MnmA-like C-terminal" evidence="15">
    <location>
        <begin position="281"/>
        <end position="356"/>
    </location>
</feature>
<keyword evidence="8 14" id="KW-0819">tRNA processing</keyword>
<evidence type="ECO:0000313" key="18">
    <source>
        <dbReference type="EMBL" id="PPK30500.1"/>
    </source>
</evidence>
<keyword evidence="12" id="KW-1015">Disulfide bond</keyword>
<dbReference type="InterPro" id="IPR046885">
    <property type="entry name" value="MnmA-like_C"/>
</dbReference>
<feature type="binding site" evidence="14">
    <location>
        <position position="34"/>
    </location>
    <ligand>
        <name>ATP</name>
        <dbReference type="ChEBI" id="CHEBI:30616"/>
    </ligand>
</feature>
<reference evidence="18 19" key="2">
    <citation type="submission" date="2018-02" db="EMBL/GenBank/DDBJ databases">
        <title>Draft genome sequences of four Legionella pneumophila clinical strains isolated in Ontario.</title>
        <authorList>
            <person name="Fortuna A."/>
            <person name="Ramnarine R."/>
            <person name="Li A."/>
            <person name="Frantz C."/>
            <person name="Mallo G."/>
        </authorList>
    </citation>
    <scope>NUCLEOTIDE SEQUENCE [LARGE SCALE GENOMIC DNA]</scope>
    <source>
        <strain evidence="18 19">LG61</strain>
    </source>
</reference>
<comment type="similarity">
    <text evidence="2 14">Belongs to the MnmA/TRMU family.</text>
</comment>
<dbReference type="EC" id="2.8.1.13" evidence="3 14"/>
<evidence type="ECO:0000313" key="19">
    <source>
        <dbReference type="Proteomes" id="UP000239239"/>
    </source>
</evidence>
<reference evidence="17" key="3">
    <citation type="submission" date="2020-11" db="EMBL/GenBank/DDBJ databases">
        <authorList>
            <consortium name="NCBI Pathogen Detection Project"/>
        </authorList>
    </citation>
    <scope>NUCLEOTIDE SEQUENCE</scope>
    <source>
        <strain evidence="17">D3612</strain>
    </source>
</reference>
<evidence type="ECO:0000256" key="11">
    <source>
        <dbReference type="ARBA" id="ARBA00022884"/>
    </source>
</evidence>
<dbReference type="InterPro" id="IPR014729">
    <property type="entry name" value="Rossmann-like_a/b/a_fold"/>
</dbReference>
<keyword evidence="9 14" id="KW-0547">Nucleotide-binding</keyword>
<feature type="binding site" evidence="14">
    <location>
        <position position="123"/>
    </location>
    <ligand>
        <name>ATP</name>
        <dbReference type="ChEBI" id="CHEBI:30616"/>
    </ligand>
</feature>
<evidence type="ECO:0000256" key="6">
    <source>
        <dbReference type="ARBA" id="ARBA00022555"/>
    </source>
</evidence>
<dbReference type="PANTHER" id="PTHR11933:SF5">
    <property type="entry name" value="MITOCHONDRIAL TRNA-SPECIFIC 2-THIOURIDYLASE 1"/>
    <property type="match status" value="1"/>
</dbReference>
<dbReference type="Proteomes" id="UP000239239">
    <property type="component" value="Unassembled WGS sequence"/>
</dbReference>
<dbReference type="FunFam" id="3.40.50.620:FF:000004">
    <property type="entry name" value="tRNA-specific 2-thiouridylase MnmA"/>
    <property type="match status" value="1"/>
</dbReference>
<comment type="catalytic activity">
    <reaction evidence="13 14">
        <text>S-sulfanyl-L-cysteinyl-[protein] + uridine(34) in tRNA + AH2 + ATP = 2-thiouridine(34) in tRNA + L-cysteinyl-[protein] + A + AMP + diphosphate + H(+)</text>
        <dbReference type="Rhea" id="RHEA:47032"/>
        <dbReference type="Rhea" id="RHEA-COMP:10131"/>
        <dbReference type="Rhea" id="RHEA-COMP:11726"/>
        <dbReference type="Rhea" id="RHEA-COMP:11727"/>
        <dbReference type="Rhea" id="RHEA-COMP:11728"/>
        <dbReference type="ChEBI" id="CHEBI:13193"/>
        <dbReference type="ChEBI" id="CHEBI:15378"/>
        <dbReference type="ChEBI" id="CHEBI:17499"/>
        <dbReference type="ChEBI" id="CHEBI:29950"/>
        <dbReference type="ChEBI" id="CHEBI:30616"/>
        <dbReference type="ChEBI" id="CHEBI:33019"/>
        <dbReference type="ChEBI" id="CHEBI:61963"/>
        <dbReference type="ChEBI" id="CHEBI:65315"/>
        <dbReference type="ChEBI" id="CHEBI:87170"/>
        <dbReference type="ChEBI" id="CHEBI:456215"/>
        <dbReference type="EC" id="2.8.1.13"/>
    </reaction>
</comment>
<dbReference type="SUPFAM" id="SSF52402">
    <property type="entry name" value="Adenine nucleotide alpha hydrolases-like"/>
    <property type="match status" value="1"/>
</dbReference>
<keyword evidence="7 14" id="KW-0808">Transferase</keyword>
<organism evidence="18 19">
    <name type="scientific">Legionella pneumophila</name>
    <dbReference type="NCBI Taxonomy" id="446"/>
    <lineage>
        <taxon>Bacteria</taxon>
        <taxon>Pseudomonadati</taxon>
        <taxon>Pseudomonadota</taxon>
        <taxon>Gammaproteobacteria</taxon>
        <taxon>Legionellales</taxon>
        <taxon>Legionellaceae</taxon>
        <taxon>Legionella</taxon>
    </lineage>
</organism>
<evidence type="ECO:0000256" key="4">
    <source>
        <dbReference type="ARBA" id="ARBA00013805"/>
    </source>
</evidence>
<keyword evidence="5 14" id="KW-0963">Cytoplasm</keyword>
<evidence type="ECO:0000313" key="17">
    <source>
        <dbReference type="EMBL" id="HAT1596169.1"/>
    </source>
</evidence>
<protein>
    <recommendedName>
        <fullName evidence="4 14">tRNA-specific 2-thiouridylase MnmA</fullName>
        <ecNumber evidence="3 14">2.8.1.13</ecNumber>
    </recommendedName>
</protein>
<evidence type="ECO:0000256" key="7">
    <source>
        <dbReference type="ARBA" id="ARBA00022679"/>
    </source>
</evidence>
<keyword evidence="10 14" id="KW-0067">ATP-binding</keyword>
<evidence type="ECO:0000259" key="15">
    <source>
        <dbReference type="Pfam" id="PF20258"/>
    </source>
</evidence>
<comment type="function">
    <text evidence="14">Catalyzes the 2-thiolation of uridine at the wobble position (U34) of tRNA, leading to the formation of s(2)U34.</text>
</comment>
<feature type="binding site" evidence="14">
    <location>
        <begin position="8"/>
        <end position="15"/>
    </location>
    <ligand>
        <name>ATP</name>
        <dbReference type="ChEBI" id="CHEBI:30616"/>
    </ligand>
</feature>
<dbReference type="Pfam" id="PF20258">
    <property type="entry name" value="tRNA_Me_trans_C"/>
    <property type="match status" value="1"/>
</dbReference>
<evidence type="ECO:0000256" key="12">
    <source>
        <dbReference type="ARBA" id="ARBA00023157"/>
    </source>
</evidence>
<dbReference type="InterPro" id="IPR023382">
    <property type="entry name" value="MnmA-like_central_sf"/>
</dbReference>
<comment type="subcellular location">
    <subcellularLocation>
        <location evidence="1 14">Cytoplasm</location>
    </subcellularLocation>
</comment>
<dbReference type="Gene3D" id="2.40.30.10">
    <property type="entry name" value="Translation factors"/>
    <property type="match status" value="1"/>
</dbReference>
<dbReference type="FunFam" id="2.40.30.10:FF:000023">
    <property type="entry name" value="tRNA-specific 2-thiouridylase MnmA"/>
    <property type="match status" value="1"/>
</dbReference>
<dbReference type="GO" id="GO:0005524">
    <property type="term" value="F:ATP binding"/>
    <property type="evidence" value="ECO:0007669"/>
    <property type="project" value="UniProtKB-KW"/>
</dbReference>
<feature type="site" description="Interaction with tRNA" evidence="14">
    <location>
        <position position="124"/>
    </location>
</feature>
<comment type="caution">
    <text evidence="14">Lacks conserved residue(s) required for the propagation of feature annotation.</text>
</comment>
<dbReference type="GO" id="GO:0005737">
    <property type="term" value="C:cytoplasm"/>
    <property type="evidence" value="ECO:0007669"/>
    <property type="project" value="UniProtKB-SubCell"/>
</dbReference>
<evidence type="ECO:0000256" key="14">
    <source>
        <dbReference type="HAMAP-Rule" id="MF_00144"/>
    </source>
</evidence>
<dbReference type="RefSeq" id="WP_027226899.1">
    <property type="nucleotide sequence ID" value="NZ_FJAK01000001.1"/>
</dbReference>
<dbReference type="NCBIfam" id="NF001138">
    <property type="entry name" value="PRK00143.1"/>
    <property type="match status" value="1"/>
</dbReference>